<dbReference type="EMBL" id="CP041616">
    <property type="protein sequence ID" value="QDO87705.1"/>
    <property type="molecule type" value="Genomic_DNA"/>
</dbReference>
<proteinExistence type="predicted"/>
<dbReference type="AlphaFoldDB" id="A0A516G878"/>
<dbReference type="OrthoDB" id="9895838at2"/>
<evidence type="ECO:0000313" key="3">
    <source>
        <dbReference type="Proteomes" id="UP000315395"/>
    </source>
</evidence>
<dbReference type="Proteomes" id="UP000315395">
    <property type="component" value="Chromosome"/>
</dbReference>
<gene>
    <name evidence="2" type="ORF">FNH13_04565</name>
</gene>
<reference evidence="2 3" key="1">
    <citation type="submission" date="2019-07" db="EMBL/GenBank/DDBJ databases">
        <title>complete genome sequencing of Ornithinimicrobium sp. H23M54.</title>
        <authorList>
            <person name="Bae J.-W."/>
            <person name="Lee S.-Y."/>
        </authorList>
    </citation>
    <scope>NUCLEOTIDE SEQUENCE [LARGE SCALE GENOMIC DNA]</scope>
    <source>
        <strain evidence="2 3">H23M54</strain>
    </source>
</reference>
<evidence type="ECO:0000313" key="2">
    <source>
        <dbReference type="EMBL" id="QDO87705.1"/>
    </source>
</evidence>
<accession>A0A516G878</accession>
<dbReference type="KEGG" id="orz:FNH13_04565"/>
<keyword evidence="3" id="KW-1185">Reference proteome</keyword>
<evidence type="ECO:0000256" key="1">
    <source>
        <dbReference type="SAM" id="MobiDB-lite"/>
    </source>
</evidence>
<protein>
    <submittedName>
        <fullName evidence="2">Uncharacterized protein</fullName>
    </submittedName>
</protein>
<feature type="region of interest" description="Disordered" evidence="1">
    <location>
        <begin position="1"/>
        <end position="49"/>
    </location>
</feature>
<feature type="region of interest" description="Disordered" evidence="1">
    <location>
        <begin position="73"/>
        <end position="104"/>
    </location>
</feature>
<organism evidence="2 3">
    <name type="scientific">Ornithinimicrobium ciconiae</name>
    <dbReference type="NCBI Taxonomy" id="2594265"/>
    <lineage>
        <taxon>Bacteria</taxon>
        <taxon>Bacillati</taxon>
        <taxon>Actinomycetota</taxon>
        <taxon>Actinomycetes</taxon>
        <taxon>Micrococcales</taxon>
        <taxon>Ornithinimicrobiaceae</taxon>
        <taxon>Ornithinimicrobium</taxon>
    </lineage>
</organism>
<feature type="compositionally biased region" description="Basic and acidic residues" evidence="1">
    <location>
        <begin position="12"/>
        <end position="24"/>
    </location>
</feature>
<name>A0A516G878_9MICO</name>
<sequence length="104" mass="10807">MSIAGGLFNSNTKDEKGGDTKTTADGDATATTEEPVDLTTSIPGFDDADEGLVIETGGQFRDVEGDLDRLDNEDVEGISDGGSGDDLAFDVDSTSCDIRLDPES</sequence>
<dbReference type="RefSeq" id="WP_143782382.1">
    <property type="nucleotide sequence ID" value="NZ_CP041616.1"/>
</dbReference>